<dbReference type="SMART" id="SM00382">
    <property type="entry name" value="AAA"/>
    <property type="match status" value="1"/>
</dbReference>
<organism evidence="9 10">
    <name type="scientific">Skermanella aerolata</name>
    <dbReference type="NCBI Taxonomy" id="393310"/>
    <lineage>
        <taxon>Bacteria</taxon>
        <taxon>Pseudomonadati</taxon>
        <taxon>Pseudomonadota</taxon>
        <taxon>Alphaproteobacteria</taxon>
        <taxon>Rhodospirillales</taxon>
        <taxon>Azospirillaceae</taxon>
        <taxon>Skermanella</taxon>
    </lineage>
</organism>
<evidence type="ECO:0000256" key="3">
    <source>
        <dbReference type="ARBA" id="ARBA00023012"/>
    </source>
</evidence>
<dbReference type="EMBL" id="BJYZ01000033">
    <property type="protein sequence ID" value="GEO41925.1"/>
    <property type="molecule type" value="Genomic_DNA"/>
</dbReference>
<dbReference type="Gene3D" id="3.30.450.40">
    <property type="match status" value="1"/>
</dbReference>
<keyword evidence="5" id="KW-0010">Activator</keyword>
<dbReference type="GO" id="GO:0000160">
    <property type="term" value="P:phosphorelay signal transduction system"/>
    <property type="evidence" value="ECO:0007669"/>
    <property type="project" value="UniProtKB-KW"/>
</dbReference>
<comment type="caution">
    <text evidence="9">The sequence shown here is derived from an EMBL/GenBank/DDBJ whole genome shotgun (WGS) entry which is preliminary data.</text>
</comment>
<gene>
    <name evidence="9" type="ORF">SAE02_60730</name>
</gene>
<dbReference type="Pfam" id="PF25601">
    <property type="entry name" value="AAA_lid_14"/>
    <property type="match status" value="1"/>
</dbReference>
<dbReference type="InterPro" id="IPR009057">
    <property type="entry name" value="Homeodomain-like_sf"/>
</dbReference>
<dbReference type="CDD" id="cd00009">
    <property type="entry name" value="AAA"/>
    <property type="match status" value="1"/>
</dbReference>
<dbReference type="PROSITE" id="PS00676">
    <property type="entry name" value="SIGMA54_INTERACT_2"/>
    <property type="match status" value="1"/>
</dbReference>
<dbReference type="GO" id="GO:0006355">
    <property type="term" value="P:regulation of DNA-templated transcription"/>
    <property type="evidence" value="ECO:0007669"/>
    <property type="project" value="InterPro"/>
</dbReference>
<evidence type="ECO:0000256" key="7">
    <source>
        <dbReference type="SAM" id="MobiDB-lite"/>
    </source>
</evidence>
<dbReference type="PANTHER" id="PTHR32071:SF77">
    <property type="entry name" value="TRANSCRIPTIONAL REGULATORY PROTEIN"/>
    <property type="match status" value="1"/>
</dbReference>
<keyword evidence="10" id="KW-1185">Reference proteome</keyword>
<proteinExistence type="predicted"/>
<sequence>MGSITRPATLTPEIRQSWERCLEAGLDPHRPPEPVYADAATVREARDRHELTRRLALAEMHNLYHQISGSNFMIALGDPGGMVLDTITDDTFRTTAEAKNIRAGGLWGELQQGTNALGLASAMKAPVTVHGPEHFFRMYDGLTCNAAPIFGPSGEIAGILDASSDCRSRQRHTMALVKMSVRQIENGLFRDLHRNDLVLIFHTRAEYLRTLSAGLLAVDPTGTIIAASAQAAFFLQGLPARPGHHFAELFRTGFLDFLDESHRRDRVRLEDHEGSSYVVAIDNLHKVCPLHRHQEPKPKSQPRPAPRTPSPDFIAEDPAVTALLTQVAGATARGVPILIRGPTGTGKELMARHAHAVSGRTGAFVPVNCAALPDTLIEAELFGYAEGAFTGARRGGAKGLVNEADGGTLFLDEIGDMPVQLQSILLRLLDDWTIRPVGSSARRTVDVQLVAATNANLEEAVQTGRFRADLLYRLNTIEITLPPLAERKDFHRIARHLLHIIDPAASIADTALALLAQRPWPGNVRELRSVLTRLAITADRSVIGAEHLNAPAPPPAPAPASTLERAVIDQVVATWEQSGRNITETARRLGVTRNTVYKKLRTMSNYVKSGPRGGIDD</sequence>
<evidence type="ECO:0000256" key="6">
    <source>
        <dbReference type="ARBA" id="ARBA00023163"/>
    </source>
</evidence>
<feature type="domain" description="Sigma-54 factor interaction" evidence="8">
    <location>
        <begin position="313"/>
        <end position="536"/>
    </location>
</feature>
<dbReference type="FunFam" id="3.40.50.300:FF:000006">
    <property type="entry name" value="DNA-binding transcriptional regulator NtrC"/>
    <property type="match status" value="1"/>
</dbReference>
<dbReference type="SUPFAM" id="SSF46689">
    <property type="entry name" value="Homeodomain-like"/>
    <property type="match status" value="1"/>
</dbReference>
<feature type="compositionally biased region" description="Pro residues" evidence="7">
    <location>
        <begin position="299"/>
        <end position="309"/>
    </location>
</feature>
<accession>A0A512DZR0</accession>
<evidence type="ECO:0000256" key="2">
    <source>
        <dbReference type="ARBA" id="ARBA00022840"/>
    </source>
</evidence>
<dbReference type="InterPro" id="IPR025943">
    <property type="entry name" value="Sigma_54_int_dom_ATP-bd_2"/>
</dbReference>
<keyword evidence="6" id="KW-0804">Transcription</keyword>
<dbReference type="InterPro" id="IPR029016">
    <property type="entry name" value="GAF-like_dom_sf"/>
</dbReference>
<evidence type="ECO:0000256" key="4">
    <source>
        <dbReference type="ARBA" id="ARBA00023015"/>
    </source>
</evidence>
<dbReference type="InterPro" id="IPR002197">
    <property type="entry name" value="HTH_Fis"/>
</dbReference>
<keyword evidence="3" id="KW-0902">Two-component regulatory system</keyword>
<dbReference type="PANTHER" id="PTHR32071">
    <property type="entry name" value="TRANSCRIPTIONAL REGULATORY PROTEIN"/>
    <property type="match status" value="1"/>
</dbReference>
<keyword evidence="1" id="KW-0547">Nucleotide-binding</keyword>
<evidence type="ECO:0000256" key="5">
    <source>
        <dbReference type="ARBA" id="ARBA00023159"/>
    </source>
</evidence>
<evidence type="ECO:0000259" key="8">
    <source>
        <dbReference type="PROSITE" id="PS50045"/>
    </source>
</evidence>
<dbReference type="PROSITE" id="PS50045">
    <property type="entry name" value="SIGMA54_INTERACT_4"/>
    <property type="match status" value="1"/>
</dbReference>
<dbReference type="SUPFAM" id="SSF52540">
    <property type="entry name" value="P-loop containing nucleoside triphosphate hydrolases"/>
    <property type="match status" value="1"/>
</dbReference>
<dbReference type="Pfam" id="PF00158">
    <property type="entry name" value="Sigma54_activat"/>
    <property type="match status" value="1"/>
</dbReference>
<dbReference type="InterPro" id="IPR002078">
    <property type="entry name" value="Sigma_54_int"/>
</dbReference>
<reference evidence="9 10" key="1">
    <citation type="submission" date="2019-07" db="EMBL/GenBank/DDBJ databases">
        <title>Whole genome shotgun sequence of Skermanella aerolata NBRC 106429.</title>
        <authorList>
            <person name="Hosoyama A."/>
            <person name="Uohara A."/>
            <person name="Ohji S."/>
            <person name="Ichikawa N."/>
        </authorList>
    </citation>
    <scope>NUCLEOTIDE SEQUENCE [LARGE SCALE GENOMIC DNA]</scope>
    <source>
        <strain evidence="9 10">NBRC 106429</strain>
    </source>
</reference>
<dbReference type="AlphaFoldDB" id="A0A512DZR0"/>
<dbReference type="InterPro" id="IPR003593">
    <property type="entry name" value="AAA+_ATPase"/>
</dbReference>
<dbReference type="Gene3D" id="1.10.8.60">
    <property type="match status" value="1"/>
</dbReference>
<dbReference type="GO" id="GO:0005524">
    <property type="term" value="F:ATP binding"/>
    <property type="evidence" value="ECO:0007669"/>
    <property type="project" value="UniProtKB-KW"/>
</dbReference>
<dbReference type="InterPro" id="IPR058031">
    <property type="entry name" value="AAA_lid_NorR"/>
</dbReference>
<dbReference type="Gene3D" id="3.40.50.300">
    <property type="entry name" value="P-loop containing nucleotide triphosphate hydrolases"/>
    <property type="match status" value="1"/>
</dbReference>
<evidence type="ECO:0000313" key="10">
    <source>
        <dbReference type="Proteomes" id="UP000321523"/>
    </source>
</evidence>
<protein>
    <submittedName>
        <fullName evidence="9">Sigma-54-dependent Fis family transcriptional regulator</fullName>
    </submittedName>
</protein>
<dbReference type="OrthoDB" id="9770562at2"/>
<dbReference type="Pfam" id="PF02954">
    <property type="entry name" value="HTH_8"/>
    <property type="match status" value="1"/>
</dbReference>
<feature type="region of interest" description="Disordered" evidence="7">
    <location>
        <begin position="292"/>
        <end position="314"/>
    </location>
</feature>
<keyword evidence="2" id="KW-0067">ATP-binding</keyword>
<dbReference type="Gene3D" id="1.10.10.60">
    <property type="entry name" value="Homeodomain-like"/>
    <property type="match status" value="1"/>
</dbReference>
<evidence type="ECO:0000256" key="1">
    <source>
        <dbReference type="ARBA" id="ARBA00022741"/>
    </source>
</evidence>
<keyword evidence="4" id="KW-0805">Transcription regulation</keyword>
<dbReference type="GO" id="GO:0043565">
    <property type="term" value="F:sequence-specific DNA binding"/>
    <property type="evidence" value="ECO:0007669"/>
    <property type="project" value="InterPro"/>
</dbReference>
<dbReference type="RefSeq" id="WP_044434606.1">
    <property type="nucleotide sequence ID" value="NZ_BJYZ01000033.1"/>
</dbReference>
<name>A0A512DZR0_9PROT</name>
<evidence type="ECO:0000313" key="9">
    <source>
        <dbReference type="EMBL" id="GEO41925.1"/>
    </source>
</evidence>
<dbReference type="Proteomes" id="UP000321523">
    <property type="component" value="Unassembled WGS sequence"/>
</dbReference>
<dbReference type="InterPro" id="IPR027417">
    <property type="entry name" value="P-loop_NTPase"/>
</dbReference>